<dbReference type="InterPro" id="IPR017953">
    <property type="entry name" value="Carbohydrate_kinase_pred_CS"/>
</dbReference>
<evidence type="ECO:0000256" key="4">
    <source>
        <dbReference type="ARBA" id="ARBA00022857"/>
    </source>
</evidence>
<evidence type="ECO:0000256" key="2">
    <source>
        <dbReference type="ARBA" id="ARBA00022741"/>
    </source>
</evidence>
<keyword evidence="10" id="KW-1185">Reference proteome</keyword>
<reference evidence="9" key="1">
    <citation type="submission" date="2021-06" db="EMBL/GenBank/DDBJ databases">
        <authorList>
            <person name="Kallberg Y."/>
            <person name="Tangrot J."/>
            <person name="Rosling A."/>
        </authorList>
    </citation>
    <scope>NUCLEOTIDE SEQUENCE</scope>
    <source>
        <strain evidence="9">CL551</strain>
    </source>
</reference>
<keyword evidence="3" id="KW-0067">ATP-binding</keyword>
<evidence type="ECO:0000256" key="1">
    <source>
        <dbReference type="ARBA" id="ARBA00022553"/>
    </source>
</evidence>
<evidence type="ECO:0000256" key="5">
    <source>
        <dbReference type="ARBA" id="ARBA00023027"/>
    </source>
</evidence>
<dbReference type="NCBIfam" id="TIGR00196">
    <property type="entry name" value="yjeF_cterm"/>
    <property type="match status" value="1"/>
</dbReference>
<dbReference type="PANTHER" id="PTHR12592:SF0">
    <property type="entry name" value="ATP-DEPENDENT (S)-NAD(P)H-HYDRATE DEHYDRATASE"/>
    <property type="match status" value="1"/>
</dbReference>
<name>A0A9N9HN02_9GLOM</name>
<dbReference type="PROSITE" id="PS01050">
    <property type="entry name" value="YJEF_C_2"/>
    <property type="match status" value="1"/>
</dbReference>
<keyword evidence="4" id="KW-0521">NADP</keyword>
<dbReference type="AlphaFoldDB" id="A0A9N9HN02"/>
<evidence type="ECO:0000256" key="6">
    <source>
        <dbReference type="ARBA" id="ARBA00023239"/>
    </source>
</evidence>
<evidence type="ECO:0000313" key="10">
    <source>
        <dbReference type="Proteomes" id="UP000789342"/>
    </source>
</evidence>
<accession>A0A9N9HN02</accession>
<feature type="domain" description="YjeF C-terminal" evidence="8">
    <location>
        <begin position="7"/>
        <end position="312"/>
    </location>
</feature>
<dbReference type="InterPro" id="IPR000631">
    <property type="entry name" value="CARKD"/>
</dbReference>
<dbReference type="SUPFAM" id="SSF53613">
    <property type="entry name" value="Ribokinase-like"/>
    <property type="match status" value="1"/>
</dbReference>
<dbReference type="HAMAP" id="MF_01965">
    <property type="entry name" value="NADHX_dehydratase"/>
    <property type="match status" value="1"/>
</dbReference>
<comment type="catalytic activity">
    <reaction evidence="7">
        <text>(6S)-NADPHX + ATP = ADP + phosphate + NADPH + H(+)</text>
        <dbReference type="Rhea" id="RHEA:32231"/>
        <dbReference type="ChEBI" id="CHEBI:15378"/>
        <dbReference type="ChEBI" id="CHEBI:30616"/>
        <dbReference type="ChEBI" id="CHEBI:43474"/>
        <dbReference type="ChEBI" id="CHEBI:57783"/>
        <dbReference type="ChEBI" id="CHEBI:64076"/>
        <dbReference type="ChEBI" id="CHEBI:456216"/>
        <dbReference type="EC" id="4.2.1.93"/>
    </reaction>
</comment>
<keyword evidence="2" id="KW-0547">Nucleotide-binding</keyword>
<evidence type="ECO:0000259" key="8">
    <source>
        <dbReference type="PROSITE" id="PS51383"/>
    </source>
</evidence>
<proteinExistence type="inferred from homology"/>
<dbReference type="PANTHER" id="PTHR12592">
    <property type="entry name" value="ATP-DEPENDENT (S)-NAD(P)H-HYDRATE DEHYDRATASE FAMILY MEMBER"/>
    <property type="match status" value="1"/>
</dbReference>
<dbReference type="OrthoDB" id="8110916at2759"/>
<dbReference type="Pfam" id="PF01256">
    <property type="entry name" value="Carb_kinase"/>
    <property type="match status" value="1"/>
</dbReference>
<dbReference type="GO" id="GO:0110051">
    <property type="term" value="P:metabolite repair"/>
    <property type="evidence" value="ECO:0007669"/>
    <property type="project" value="TreeGrafter"/>
</dbReference>
<dbReference type="Proteomes" id="UP000789342">
    <property type="component" value="Unassembled WGS sequence"/>
</dbReference>
<evidence type="ECO:0000313" key="9">
    <source>
        <dbReference type="EMBL" id="CAG8697344.1"/>
    </source>
</evidence>
<dbReference type="CDD" id="cd01171">
    <property type="entry name" value="YXKO-related"/>
    <property type="match status" value="1"/>
</dbReference>
<dbReference type="GO" id="GO:0047453">
    <property type="term" value="F:ATP-dependent NAD(P)H-hydrate dehydratase activity"/>
    <property type="evidence" value="ECO:0007669"/>
    <property type="project" value="UniProtKB-EC"/>
</dbReference>
<organism evidence="9 10">
    <name type="scientific">Acaulospora morrowiae</name>
    <dbReference type="NCBI Taxonomy" id="94023"/>
    <lineage>
        <taxon>Eukaryota</taxon>
        <taxon>Fungi</taxon>
        <taxon>Fungi incertae sedis</taxon>
        <taxon>Mucoromycota</taxon>
        <taxon>Glomeromycotina</taxon>
        <taxon>Glomeromycetes</taxon>
        <taxon>Diversisporales</taxon>
        <taxon>Acaulosporaceae</taxon>
        <taxon>Acaulospora</taxon>
    </lineage>
</organism>
<dbReference type="Gene3D" id="3.40.1190.20">
    <property type="match status" value="1"/>
</dbReference>
<evidence type="ECO:0000256" key="7">
    <source>
        <dbReference type="ARBA" id="ARBA00047472"/>
    </source>
</evidence>
<gene>
    <name evidence="9" type="ORF">AMORRO_LOCUS11917</name>
</gene>
<dbReference type="EMBL" id="CAJVPV010016287">
    <property type="protein sequence ID" value="CAG8697344.1"/>
    <property type="molecule type" value="Genomic_DNA"/>
</dbReference>
<dbReference type="GO" id="GO:0005524">
    <property type="term" value="F:ATP binding"/>
    <property type="evidence" value="ECO:0007669"/>
    <property type="project" value="UniProtKB-KW"/>
</dbReference>
<protein>
    <submittedName>
        <fullName evidence="9">5222_t:CDS:1</fullName>
    </submittedName>
</protein>
<keyword evidence="1" id="KW-0597">Phosphoprotein</keyword>
<keyword evidence="6" id="KW-0456">Lyase</keyword>
<dbReference type="FunFam" id="3.40.1190.20:FF:000023">
    <property type="entry name" value="ATP-dependent (S)-NAD(P)H-hydrate dehydratase"/>
    <property type="match status" value="1"/>
</dbReference>
<keyword evidence="5" id="KW-0520">NAD</keyword>
<dbReference type="PROSITE" id="PS51383">
    <property type="entry name" value="YJEF_C_3"/>
    <property type="match status" value="1"/>
</dbReference>
<sequence length="314" mass="34383">MTLTKPSLDTILQLIPPLSPDFHKGQAGRVCVVGGSEEYTGAPYFSAISALKLGSDMAHVVCEPTAATAIKSYSPDLMVYPYMRKSKKDSDLNPEDVVNNVATLLPRIHVLVLGPGLSRDTMMQNCAKGIIQKAKEKELPIVIDADGLFLVQNDPDIIKNYSKAILTPNVNEFQRLCEKMNISFEDNHKDEMAQKLSQAFGGITIVQKGKNDLISNGNTVFIVDNKGGFKRCGGQGDVLTGLIATFLAWGIAYQKKLWKHDNTILPSDIPMLASFAGCTIVRECSRAAFEKLGRSVQTSDIISEIGPIFKQKFE</sequence>
<evidence type="ECO:0000256" key="3">
    <source>
        <dbReference type="ARBA" id="ARBA00022840"/>
    </source>
</evidence>
<dbReference type="InterPro" id="IPR029056">
    <property type="entry name" value="Ribokinase-like"/>
</dbReference>
<feature type="non-terminal residue" evidence="9">
    <location>
        <position position="1"/>
    </location>
</feature>
<comment type="caution">
    <text evidence="9">The sequence shown here is derived from an EMBL/GenBank/DDBJ whole genome shotgun (WGS) entry which is preliminary data.</text>
</comment>